<feature type="domain" description="DUF6894" evidence="1">
    <location>
        <begin position="3"/>
        <end position="71"/>
    </location>
</feature>
<dbReference type="EMBL" id="JAIRBM010000001">
    <property type="protein sequence ID" value="MBZ6075043.1"/>
    <property type="molecule type" value="Genomic_DNA"/>
</dbReference>
<organism evidence="2 3">
    <name type="scientific">Microvirga puerhi</name>
    <dbReference type="NCBI Taxonomy" id="2876078"/>
    <lineage>
        <taxon>Bacteria</taxon>
        <taxon>Pseudomonadati</taxon>
        <taxon>Pseudomonadota</taxon>
        <taxon>Alphaproteobacteria</taxon>
        <taxon>Hyphomicrobiales</taxon>
        <taxon>Methylobacteriaceae</taxon>
        <taxon>Microvirga</taxon>
    </lineage>
</organism>
<sequence length="82" mass="9448">MPRFYFNLRRAHLHLVDKHGENCATLAEALEHGVVAILSLVAEEGRFRNWTAWAVDIQDQDRHPAATLPFTLVLKADRRRKS</sequence>
<evidence type="ECO:0000313" key="2">
    <source>
        <dbReference type="EMBL" id="MBZ6075043.1"/>
    </source>
</evidence>
<proteinExistence type="predicted"/>
<comment type="caution">
    <text evidence="2">The sequence shown here is derived from an EMBL/GenBank/DDBJ whole genome shotgun (WGS) entry which is preliminary data.</text>
</comment>
<accession>A0ABS7VHR0</accession>
<dbReference type="InterPro" id="IPR054189">
    <property type="entry name" value="DUF6894"/>
</dbReference>
<name>A0ABS7VHR0_9HYPH</name>
<evidence type="ECO:0000259" key="1">
    <source>
        <dbReference type="Pfam" id="PF21834"/>
    </source>
</evidence>
<gene>
    <name evidence="2" type="ORF">K9B37_01865</name>
</gene>
<dbReference type="Pfam" id="PF21834">
    <property type="entry name" value="DUF6894"/>
    <property type="match status" value="1"/>
</dbReference>
<evidence type="ECO:0000313" key="3">
    <source>
        <dbReference type="Proteomes" id="UP000704176"/>
    </source>
</evidence>
<dbReference type="RefSeq" id="WP_224311081.1">
    <property type="nucleotide sequence ID" value="NZ_JAIRBM010000001.1"/>
</dbReference>
<dbReference type="Proteomes" id="UP000704176">
    <property type="component" value="Unassembled WGS sequence"/>
</dbReference>
<keyword evidence="3" id="KW-1185">Reference proteome</keyword>
<reference evidence="2 3" key="1">
    <citation type="submission" date="2021-09" db="EMBL/GenBank/DDBJ databases">
        <title>The complete genome sequence of a new microorganism.</title>
        <authorList>
            <person name="Zi Z."/>
        </authorList>
    </citation>
    <scope>NUCLEOTIDE SEQUENCE [LARGE SCALE GENOMIC DNA]</scope>
    <source>
        <strain evidence="2 3">WGZ8</strain>
    </source>
</reference>
<protein>
    <recommendedName>
        <fullName evidence="1">DUF6894 domain-containing protein</fullName>
    </recommendedName>
</protein>